<organism evidence="2 3">
    <name type="scientific">Byssothecium circinans</name>
    <dbReference type="NCBI Taxonomy" id="147558"/>
    <lineage>
        <taxon>Eukaryota</taxon>
        <taxon>Fungi</taxon>
        <taxon>Dikarya</taxon>
        <taxon>Ascomycota</taxon>
        <taxon>Pezizomycotina</taxon>
        <taxon>Dothideomycetes</taxon>
        <taxon>Pleosporomycetidae</taxon>
        <taxon>Pleosporales</taxon>
        <taxon>Massarineae</taxon>
        <taxon>Massarinaceae</taxon>
        <taxon>Byssothecium</taxon>
    </lineage>
</organism>
<gene>
    <name evidence="2" type="ORF">CC80DRAFT_531239</name>
</gene>
<keyword evidence="1" id="KW-0812">Transmembrane</keyword>
<feature type="transmembrane region" description="Helical" evidence="1">
    <location>
        <begin position="128"/>
        <end position="150"/>
    </location>
</feature>
<accession>A0A6A5UML1</accession>
<feature type="transmembrane region" description="Helical" evidence="1">
    <location>
        <begin position="21"/>
        <end position="43"/>
    </location>
</feature>
<keyword evidence="1" id="KW-0472">Membrane</keyword>
<dbReference type="OrthoDB" id="529273at2759"/>
<dbReference type="AlphaFoldDB" id="A0A6A5UML1"/>
<feature type="transmembrane region" description="Helical" evidence="1">
    <location>
        <begin position="63"/>
        <end position="87"/>
    </location>
</feature>
<reference evidence="2" key="1">
    <citation type="journal article" date="2020" name="Stud. Mycol.">
        <title>101 Dothideomycetes genomes: a test case for predicting lifestyles and emergence of pathogens.</title>
        <authorList>
            <person name="Haridas S."/>
            <person name="Albert R."/>
            <person name="Binder M."/>
            <person name="Bloem J."/>
            <person name="Labutti K."/>
            <person name="Salamov A."/>
            <person name="Andreopoulos B."/>
            <person name="Baker S."/>
            <person name="Barry K."/>
            <person name="Bills G."/>
            <person name="Bluhm B."/>
            <person name="Cannon C."/>
            <person name="Castanera R."/>
            <person name="Culley D."/>
            <person name="Daum C."/>
            <person name="Ezra D."/>
            <person name="Gonzalez J."/>
            <person name="Henrissat B."/>
            <person name="Kuo A."/>
            <person name="Liang C."/>
            <person name="Lipzen A."/>
            <person name="Lutzoni F."/>
            <person name="Magnuson J."/>
            <person name="Mondo S."/>
            <person name="Nolan M."/>
            <person name="Ohm R."/>
            <person name="Pangilinan J."/>
            <person name="Park H.-J."/>
            <person name="Ramirez L."/>
            <person name="Alfaro M."/>
            <person name="Sun H."/>
            <person name="Tritt A."/>
            <person name="Yoshinaga Y."/>
            <person name="Zwiers L.-H."/>
            <person name="Turgeon B."/>
            <person name="Goodwin S."/>
            <person name="Spatafora J."/>
            <person name="Crous P."/>
            <person name="Grigoriev I."/>
        </authorList>
    </citation>
    <scope>NUCLEOTIDE SEQUENCE</scope>
    <source>
        <strain evidence="2">CBS 675.92</strain>
    </source>
</reference>
<evidence type="ECO:0000313" key="3">
    <source>
        <dbReference type="Proteomes" id="UP000800035"/>
    </source>
</evidence>
<dbReference type="EMBL" id="ML976979">
    <property type="protein sequence ID" value="KAF1962317.1"/>
    <property type="molecule type" value="Genomic_DNA"/>
</dbReference>
<keyword evidence="3" id="KW-1185">Reference proteome</keyword>
<feature type="transmembrane region" description="Helical" evidence="1">
    <location>
        <begin position="499"/>
        <end position="520"/>
    </location>
</feature>
<protein>
    <submittedName>
        <fullName evidence="2">Uncharacterized protein</fullName>
    </submittedName>
</protein>
<dbReference type="Proteomes" id="UP000800035">
    <property type="component" value="Unassembled WGS sequence"/>
</dbReference>
<evidence type="ECO:0000256" key="1">
    <source>
        <dbReference type="SAM" id="Phobius"/>
    </source>
</evidence>
<keyword evidence="1" id="KW-1133">Transmembrane helix</keyword>
<proteinExistence type="predicted"/>
<evidence type="ECO:0000313" key="2">
    <source>
        <dbReference type="EMBL" id="KAF1962317.1"/>
    </source>
</evidence>
<name>A0A6A5UML1_9PLEO</name>
<sequence>MPSRYENLVSKEPRPAFSTDWIWPCAGIVVTTAIGIAVTVLNAREWRSSEETALFVLEQRPTIAIAVQILSHILGWIQVQTLCGVIMSSFRVLLHHRAFRLDTIRFVDAVSRPNIAWKTRWPLRLGSLLFVLLSLVPGALWSGALTPLFAEKEVIRTLHIPTFESGNVSTIFDSSRALADSTGGFGSPVWMNNNGLFTFDLAISSIRGPFLGFASSASNTSQPGGFSAKFDQTGYRFSQRSYGAGSSAGLITIPDSTSPQWYSYKETGFLATASCKRDDESQINIMYLRGSNETEFFNHFQANGTFPSGDMVQRRYPQVSPQRQDIFIWATRYVPKEKRTYISMTVDSNLTDVDDWDFHQFYKVVCAIDYEPRRFTVKVNETNKVVWTSTTDADAVPWPDYGERVLSTFDLPFSRYSSDESMIFGSQLGHNLVININTLRRIKGNNDTETTYKALEDFVENLFDNGLGMLSATRLVALNETIPVEATVGLVAVRYGQSVFVYMILVVNVVIVLIFAVEAVRTRAWAGKAELVLQDVGSVLLSASAGGAALAEKARGLPVEEMGKLHIRLSTSTFPDREALVLTEKGALSLSRGNTEYENIHMAPRKSTDEL</sequence>